<reference evidence="2" key="1">
    <citation type="submission" date="2023-02" db="EMBL/GenBank/DDBJ databases">
        <title>Genome of toxic invasive species Heracleum sosnowskyi carries increased number of genes despite the absence of recent whole-genome duplications.</title>
        <authorList>
            <person name="Schelkunov M."/>
            <person name="Shtratnikova V."/>
            <person name="Makarenko M."/>
            <person name="Klepikova A."/>
            <person name="Omelchenko D."/>
            <person name="Novikova G."/>
            <person name="Obukhova E."/>
            <person name="Bogdanov V."/>
            <person name="Penin A."/>
            <person name="Logacheva M."/>
        </authorList>
    </citation>
    <scope>NUCLEOTIDE SEQUENCE</scope>
    <source>
        <strain evidence="2">Hsosn_3</strain>
        <tissue evidence="2">Leaf</tissue>
    </source>
</reference>
<dbReference type="PANTHER" id="PTHR10492">
    <property type="match status" value="1"/>
</dbReference>
<gene>
    <name evidence="2" type="ORF">POM88_054342</name>
</gene>
<dbReference type="Pfam" id="PF14214">
    <property type="entry name" value="Helitron_like_N"/>
    <property type="match status" value="1"/>
</dbReference>
<dbReference type="AlphaFoldDB" id="A0AAD8LUX3"/>
<evidence type="ECO:0000313" key="2">
    <source>
        <dbReference type="EMBL" id="KAK1351450.1"/>
    </source>
</evidence>
<dbReference type="EMBL" id="JAUIZM010000035">
    <property type="protein sequence ID" value="KAK1351450.1"/>
    <property type="molecule type" value="Genomic_DNA"/>
</dbReference>
<proteinExistence type="predicted"/>
<organism evidence="2 3">
    <name type="scientific">Heracleum sosnowskyi</name>
    <dbReference type="NCBI Taxonomy" id="360622"/>
    <lineage>
        <taxon>Eukaryota</taxon>
        <taxon>Viridiplantae</taxon>
        <taxon>Streptophyta</taxon>
        <taxon>Embryophyta</taxon>
        <taxon>Tracheophyta</taxon>
        <taxon>Spermatophyta</taxon>
        <taxon>Magnoliopsida</taxon>
        <taxon>eudicotyledons</taxon>
        <taxon>Gunneridae</taxon>
        <taxon>Pentapetalae</taxon>
        <taxon>asterids</taxon>
        <taxon>campanulids</taxon>
        <taxon>Apiales</taxon>
        <taxon>Apiaceae</taxon>
        <taxon>Apioideae</taxon>
        <taxon>apioid superclade</taxon>
        <taxon>Tordylieae</taxon>
        <taxon>Tordyliinae</taxon>
        <taxon>Heracleum</taxon>
    </lineage>
</organism>
<dbReference type="InterPro" id="IPR025476">
    <property type="entry name" value="Helitron_helicase-like"/>
</dbReference>
<name>A0AAD8LUX3_9APIA</name>
<protein>
    <recommendedName>
        <fullName evidence="1">Helitron helicase-like domain-containing protein</fullName>
    </recommendedName>
</protein>
<dbReference type="PANTHER" id="PTHR10492:SF57">
    <property type="entry name" value="ATP-DEPENDENT DNA HELICASE"/>
    <property type="match status" value="1"/>
</dbReference>
<accession>A0AAD8LUX3</accession>
<evidence type="ECO:0000259" key="1">
    <source>
        <dbReference type="Pfam" id="PF14214"/>
    </source>
</evidence>
<comment type="caution">
    <text evidence="2">The sequence shown here is derived from an EMBL/GenBank/DDBJ whole genome shotgun (WGS) entry which is preliminary data.</text>
</comment>
<evidence type="ECO:0000313" key="3">
    <source>
        <dbReference type="Proteomes" id="UP001237642"/>
    </source>
</evidence>
<reference evidence="2" key="2">
    <citation type="submission" date="2023-05" db="EMBL/GenBank/DDBJ databases">
        <authorList>
            <person name="Schelkunov M.I."/>
        </authorList>
    </citation>
    <scope>NUCLEOTIDE SEQUENCE</scope>
    <source>
        <strain evidence="2">Hsosn_3</strain>
        <tissue evidence="2">Leaf</tissue>
    </source>
</reference>
<dbReference type="Proteomes" id="UP001237642">
    <property type="component" value="Unassembled WGS sequence"/>
</dbReference>
<feature type="domain" description="Helitron helicase-like" evidence="1">
    <location>
        <begin position="15"/>
        <end position="46"/>
    </location>
</feature>
<keyword evidence="3" id="KW-1185">Reference proteome</keyword>
<sequence length="364" mass="42312">MIRPNEGLTMRLGGHVKKKNFFGRCAAVMYVIEYQKRGLPHVHMLIWLHPADKATFSTNVDTFVSAEIPAENTDPYGHQAVKTFMMHGPCGADFPHSPCMDNYICTKQFPKKYCQGTMTAEVRLSKLEAFFSLNQSNQFARTLTYQEIPKHFVWNSNSTSWTPRVCSDHIGRIRTTHHSSGELWYLRLLLTKVRGPTSFRALRTINGIIYNTFQEACAQYGFLSSDNEWHQAIEENKEFAMPRQLRLLFVYIIVNCQVKDVLQLWLSHWRCLCEDVVYQQRRLTRNNDLQLSDNQMEFYGLAEIEKLLGAIGKSLNKFPTFTRTRVTTQRRDCGHVDEKFKSNIGSLQWYTFNSSKMHETYSAM</sequence>